<dbReference type="PANTHER" id="PTHR48081">
    <property type="entry name" value="AB HYDROLASE SUPERFAMILY PROTEIN C4A8.06C"/>
    <property type="match status" value="1"/>
</dbReference>
<dbReference type="PANTHER" id="PTHR48081:SF30">
    <property type="entry name" value="ACETYL-HYDROLASE LIPR-RELATED"/>
    <property type="match status" value="1"/>
</dbReference>
<organism evidence="3 4">
    <name type="scientific">Penicillium antarcticum</name>
    <dbReference type="NCBI Taxonomy" id="416450"/>
    <lineage>
        <taxon>Eukaryota</taxon>
        <taxon>Fungi</taxon>
        <taxon>Dikarya</taxon>
        <taxon>Ascomycota</taxon>
        <taxon>Pezizomycotina</taxon>
        <taxon>Eurotiomycetes</taxon>
        <taxon>Eurotiomycetidae</taxon>
        <taxon>Eurotiales</taxon>
        <taxon>Aspergillaceae</taxon>
        <taxon>Penicillium</taxon>
    </lineage>
</organism>
<dbReference type="OrthoDB" id="2152029at2759"/>
<reference evidence="4" key="1">
    <citation type="journal article" date="2017" name="Nat. Microbiol.">
        <title>Global analysis of biosynthetic gene clusters reveals vast potential of secondary metabolite production in Penicillium species.</title>
        <authorList>
            <person name="Nielsen J.C."/>
            <person name="Grijseels S."/>
            <person name="Prigent S."/>
            <person name="Ji B."/>
            <person name="Dainat J."/>
            <person name="Nielsen K.F."/>
            <person name="Frisvad J.C."/>
            <person name="Workman M."/>
            <person name="Nielsen J."/>
        </authorList>
    </citation>
    <scope>NUCLEOTIDE SEQUENCE [LARGE SCALE GENOMIC DNA]</scope>
    <source>
        <strain evidence="4">IBT 31811</strain>
    </source>
</reference>
<gene>
    <name evidence="3" type="ORF">PENANT_c127G04434</name>
</gene>
<dbReference type="InterPro" id="IPR029058">
    <property type="entry name" value="AB_hydrolase_fold"/>
</dbReference>
<dbReference type="SUPFAM" id="SSF53474">
    <property type="entry name" value="alpha/beta-Hydrolases"/>
    <property type="match status" value="1"/>
</dbReference>
<sequence>MPSRTKAQSEAISREAQVFIDKIPRMPCPNILARFLTGPSTVPKIRSRWAKMEDPIEESVIATQHLEFEHTVIAGVHILIINPPIIKLGMQSKVMLNIHGGGFIAATARDRSALLMAGEYGIKVYSVEYTLSPEARYPVARDQCLAVYKELTASFGAENVFGMCTSAGGQIMLSLLALAQRQKLPMMAGLVLYTPAADLSASGDSPITNAGRDVMHPTIVAAIAKKNYIGKHDTKNPLVSPLFADFEAGFPPSVITTGTRDVLLSGSLRLSWKLRDVSSRVELLVADGMWHAYHWEPEMPEAIRTRKEVYRFLDSLI</sequence>
<dbReference type="Proteomes" id="UP000191672">
    <property type="component" value="Unassembled WGS sequence"/>
</dbReference>
<dbReference type="STRING" id="416450.A0A1V6PH43"/>
<proteinExistence type="predicted"/>
<evidence type="ECO:0000313" key="4">
    <source>
        <dbReference type="Proteomes" id="UP000191672"/>
    </source>
</evidence>
<keyword evidence="4" id="KW-1185">Reference proteome</keyword>
<dbReference type="Gene3D" id="3.40.50.1820">
    <property type="entry name" value="alpha/beta hydrolase"/>
    <property type="match status" value="1"/>
</dbReference>
<protein>
    <recommendedName>
        <fullName evidence="2">Alpha/beta hydrolase fold-3 domain-containing protein</fullName>
    </recommendedName>
</protein>
<dbReference type="EMBL" id="MDYN01000127">
    <property type="protein sequence ID" value="OQD76289.1"/>
    <property type="molecule type" value="Genomic_DNA"/>
</dbReference>
<feature type="domain" description="Alpha/beta hydrolase fold-3" evidence="2">
    <location>
        <begin position="96"/>
        <end position="294"/>
    </location>
</feature>
<dbReference type="Pfam" id="PF07859">
    <property type="entry name" value="Abhydrolase_3"/>
    <property type="match status" value="1"/>
</dbReference>
<dbReference type="AlphaFoldDB" id="A0A1V6PH43"/>
<keyword evidence="1" id="KW-0378">Hydrolase</keyword>
<evidence type="ECO:0000259" key="2">
    <source>
        <dbReference type="Pfam" id="PF07859"/>
    </source>
</evidence>
<dbReference type="GO" id="GO:0017000">
    <property type="term" value="P:antibiotic biosynthetic process"/>
    <property type="evidence" value="ECO:0007669"/>
    <property type="project" value="UniProtKB-ARBA"/>
</dbReference>
<dbReference type="InterPro" id="IPR013094">
    <property type="entry name" value="AB_hydrolase_3"/>
</dbReference>
<dbReference type="InterPro" id="IPR050300">
    <property type="entry name" value="GDXG_lipolytic_enzyme"/>
</dbReference>
<comment type="caution">
    <text evidence="3">The sequence shown here is derived from an EMBL/GenBank/DDBJ whole genome shotgun (WGS) entry which is preliminary data.</text>
</comment>
<evidence type="ECO:0000313" key="3">
    <source>
        <dbReference type="EMBL" id="OQD76289.1"/>
    </source>
</evidence>
<dbReference type="GO" id="GO:0072330">
    <property type="term" value="P:monocarboxylic acid biosynthetic process"/>
    <property type="evidence" value="ECO:0007669"/>
    <property type="project" value="UniProtKB-ARBA"/>
</dbReference>
<accession>A0A1V6PH43</accession>
<dbReference type="GO" id="GO:0004806">
    <property type="term" value="F:triacylglycerol lipase activity"/>
    <property type="evidence" value="ECO:0007669"/>
    <property type="project" value="TreeGrafter"/>
</dbReference>
<evidence type="ECO:0000256" key="1">
    <source>
        <dbReference type="ARBA" id="ARBA00022801"/>
    </source>
</evidence>
<name>A0A1V6PH43_9EURO</name>